<organism evidence="4 5">
    <name type="scientific">Eiseniibacteriota bacterium</name>
    <dbReference type="NCBI Taxonomy" id="2212470"/>
    <lineage>
        <taxon>Bacteria</taxon>
        <taxon>Candidatus Eiseniibacteriota</taxon>
    </lineage>
</organism>
<evidence type="ECO:0000259" key="3">
    <source>
        <dbReference type="Pfam" id="PF17782"/>
    </source>
</evidence>
<comment type="caution">
    <text evidence="4">The sequence shown here is derived from an EMBL/GenBank/DDBJ whole genome shotgun (WGS) entry which is preliminary data.</text>
</comment>
<protein>
    <submittedName>
        <fullName evidence="4">DNA-protecting protein DprA</fullName>
    </submittedName>
</protein>
<dbReference type="AlphaFoldDB" id="A0A538TQ84"/>
<dbReference type="GO" id="GO:0009294">
    <property type="term" value="P:DNA-mediated transformation"/>
    <property type="evidence" value="ECO:0007669"/>
    <property type="project" value="InterPro"/>
</dbReference>
<feature type="domain" description="DprA winged helix" evidence="3">
    <location>
        <begin position="234"/>
        <end position="292"/>
    </location>
</feature>
<dbReference type="InterPro" id="IPR036388">
    <property type="entry name" value="WH-like_DNA-bd_sf"/>
</dbReference>
<evidence type="ECO:0000313" key="4">
    <source>
        <dbReference type="EMBL" id="TMQ65745.1"/>
    </source>
</evidence>
<reference evidence="4 5" key="1">
    <citation type="journal article" date="2019" name="Nat. Microbiol.">
        <title>Mediterranean grassland soil C-N compound turnover is dependent on rainfall and depth, and is mediated by genomically divergent microorganisms.</title>
        <authorList>
            <person name="Diamond S."/>
            <person name="Andeer P.F."/>
            <person name="Li Z."/>
            <person name="Crits-Christoph A."/>
            <person name="Burstein D."/>
            <person name="Anantharaman K."/>
            <person name="Lane K.R."/>
            <person name="Thomas B.C."/>
            <person name="Pan C."/>
            <person name="Northen T.R."/>
            <person name="Banfield J.F."/>
        </authorList>
    </citation>
    <scope>NUCLEOTIDE SEQUENCE [LARGE SCALE GENOMIC DNA]</scope>
    <source>
        <strain evidence="4">WS_8</strain>
    </source>
</reference>
<accession>A0A538TQ84</accession>
<proteinExistence type="inferred from homology"/>
<dbReference type="InterPro" id="IPR003488">
    <property type="entry name" value="DprA"/>
</dbReference>
<evidence type="ECO:0000259" key="2">
    <source>
        <dbReference type="Pfam" id="PF02481"/>
    </source>
</evidence>
<dbReference type="NCBIfam" id="TIGR00732">
    <property type="entry name" value="dprA"/>
    <property type="match status" value="1"/>
</dbReference>
<comment type="similarity">
    <text evidence="1">Belongs to the DprA/Smf family.</text>
</comment>
<name>A0A538TQ84_UNCEI</name>
<dbReference type="Proteomes" id="UP000316609">
    <property type="component" value="Unassembled WGS sequence"/>
</dbReference>
<dbReference type="InterPro" id="IPR057666">
    <property type="entry name" value="DrpA_SLOG"/>
</dbReference>
<dbReference type="Pfam" id="PF02481">
    <property type="entry name" value="DNA_processg_A"/>
    <property type="match status" value="1"/>
</dbReference>
<sequence>MATHHPLEHTALARLGARAVARQDPAYPRGLCDLADAPPVVFVRGGPIPAWETMVALVGSRAASPYGVRQAGRLAGDLARLGLTVVSGLARGIDAASHRGALEAGGRTIAVLPSGLDDVTPRHHRELAEEIAARGALLSEIASGPPRYRADFVTRNRLIASLAAATVVVEAATRSGALSTAAAARRVGRPVLAVPGDLDRDTAAGCHALLRAGARLCTGAADVLAALPRQTKDSAAPADPAPGAAARLLEALEVEPRSIETLAAAARLDVAEALAELLALEWAGVVESRPGQRWARPPRPRR</sequence>
<evidence type="ECO:0000313" key="5">
    <source>
        <dbReference type="Proteomes" id="UP000316609"/>
    </source>
</evidence>
<gene>
    <name evidence="4" type="primary">dprA</name>
    <name evidence="4" type="ORF">E6K78_07155</name>
</gene>
<dbReference type="InterPro" id="IPR041614">
    <property type="entry name" value="DprA_WH"/>
</dbReference>
<evidence type="ECO:0000256" key="1">
    <source>
        <dbReference type="ARBA" id="ARBA00006525"/>
    </source>
</evidence>
<dbReference type="Gene3D" id="1.10.10.10">
    <property type="entry name" value="Winged helix-like DNA-binding domain superfamily/Winged helix DNA-binding domain"/>
    <property type="match status" value="1"/>
</dbReference>
<dbReference type="SUPFAM" id="SSF102405">
    <property type="entry name" value="MCP/YpsA-like"/>
    <property type="match status" value="1"/>
</dbReference>
<dbReference type="Pfam" id="PF17782">
    <property type="entry name" value="WHD_DprA"/>
    <property type="match status" value="1"/>
</dbReference>
<feature type="domain" description="Smf/DprA SLOG" evidence="2">
    <location>
        <begin position="20"/>
        <end position="227"/>
    </location>
</feature>
<dbReference type="Gene3D" id="3.40.50.450">
    <property type="match status" value="1"/>
</dbReference>
<dbReference type="PANTHER" id="PTHR43022:SF1">
    <property type="entry name" value="PROTEIN SMF"/>
    <property type="match status" value="1"/>
</dbReference>
<dbReference type="EMBL" id="VBOY01000066">
    <property type="protein sequence ID" value="TMQ65745.1"/>
    <property type="molecule type" value="Genomic_DNA"/>
</dbReference>
<dbReference type="PANTHER" id="PTHR43022">
    <property type="entry name" value="PROTEIN SMF"/>
    <property type="match status" value="1"/>
</dbReference>